<accession>A0A7R7XIQ2</accession>
<dbReference type="Gene3D" id="3.40.390.10">
    <property type="entry name" value="Collagenase (Catalytic Domain)"/>
    <property type="match status" value="1"/>
</dbReference>
<keyword evidence="4" id="KW-0479">Metal-binding</keyword>
<evidence type="ECO:0000259" key="11">
    <source>
        <dbReference type="Pfam" id="PF05649"/>
    </source>
</evidence>
<keyword evidence="13" id="KW-1185">Reference proteome</keyword>
<dbReference type="GeneID" id="64972210"/>
<comment type="similarity">
    <text evidence="2">Belongs to the peptidase M13 family.</text>
</comment>
<dbReference type="InterPro" id="IPR018497">
    <property type="entry name" value="Peptidase_M13_C"/>
</dbReference>
<reference evidence="12" key="1">
    <citation type="submission" date="2021-01" db="EMBL/GenBank/DDBJ databases">
        <authorList>
            <consortium name="Aspergillus puulaauensis MK2 genome sequencing consortium"/>
            <person name="Kazuki M."/>
            <person name="Futagami T."/>
        </authorList>
    </citation>
    <scope>NUCLEOTIDE SEQUENCE</scope>
    <source>
        <strain evidence="12">MK2</strain>
    </source>
</reference>
<evidence type="ECO:0000256" key="8">
    <source>
        <dbReference type="SAM" id="MobiDB-lite"/>
    </source>
</evidence>
<evidence type="ECO:0000313" key="12">
    <source>
        <dbReference type="EMBL" id="BCS22205.1"/>
    </source>
</evidence>
<keyword evidence="9" id="KW-0812">Transmembrane</keyword>
<dbReference type="PANTHER" id="PTHR11733">
    <property type="entry name" value="ZINC METALLOPROTEASE FAMILY M13 NEPRILYSIN-RELATED"/>
    <property type="match status" value="1"/>
</dbReference>
<dbReference type="OrthoDB" id="6475849at2759"/>
<evidence type="ECO:0000256" key="9">
    <source>
        <dbReference type="SAM" id="Phobius"/>
    </source>
</evidence>
<dbReference type="GO" id="GO:0004222">
    <property type="term" value="F:metalloendopeptidase activity"/>
    <property type="evidence" value="ECO:0007669"/>
    <property type="project" value="InterPro"/>
</dbReference>
<dbReference type="RefSeq" id="XP_041554399.1">
    <property type="nucleotide sequence ID" value="XM_041701523.1"/>
</dbReference>
<keyword evidence="7" id="KW-0482">Metalloprotease</keyword>
<dbReference type="InterPro" id="IPR008753">
    <property type="entry name" value="Peptidase_M13_N"/>
</dbReference>
<proteinExistence type="inferred from homology"/>
<keyword evidence="5" id="KW-0378">Hydrolase</keyword>
<dbReference type="InterPro" id="IPR042089">
    <property type="entry name" value="Peptidase_M13_dom_2"/>
</dbReference>
<dbReference type="AlphaFoldDB" id="A0A7R7XIQ2"/>
<dbReference type="KEGG" id="apuu:APUU_30430A"/>
<protein>
    <recommendedName>
        <fullName evidence="14">Peptidase family M13 protein</fullName>
    </recommendedName>
</protein>
<dbReference type="Gene3D" id="1.10.1380.10">
    <property type="entry name" value="Neutral endopeptidase , domain2"/>
    <property type="match status" value="1"/>
</dbReference>
<reference evidence="12" key="2">
    <citation type="submission" date="2021-02" db="EMBL/GenBank/DDBJ databases">
        <title>Aspergillus puulaauensis MK2 genome sequence.</title>
        <authorList>
            <person name="Futagami T."/>
            <person name="Mori K."/>
            <person name="Kadooka C."/>
            <person name="Tanaka T."/>
        </authorList>
    </citation>
    <scope>NUCLEOTIDE SEQUENCE</scope>
    <source>
        <strain evidence="12">MK2</strain>
    </source>
</reference>
<comment type="cofactor">
    <cofactor evidence="1">
        <name>Zn(2+)</name>
        <dbReference type="ChEBI" id="CHEBI:29105"/>
    </cofactor>
</comment>
<evidence type="ECO:0000259" key="10">
    <source>
        <dbReference type="Pfam" id="PF01431"/>
    </source>
</evidence>
<dbReference type="Pfam" id="PF05649">
    <property type="entry name" value="Peptidase_M13_N"/>
    <property type="match status" value="1"/>
</dbReference>
<feature type="region of interest" description="Disordered" evidence="8">
    <location>
        <begin position="1"/>
        <end position="35"/>
    </location>
</feature>
<keyword evidence="9" id="KW-0472">Membrane</keyword>
<evidence type="ECO:0000256" key="6">
    <source>
        <dbReference type="ARBA" id="ARBA00022833"/>
    </source>
</evidence>
<keyword evidence="6" id="KW-0862">Zinc</keyword>
<gene>
    <name evidence="12" type="ORF">APUU_30430A</name>
</gene>
<dbReference type="GO" id="GO:0005886">
    <property type="term" value="C:plasma membrane"/>
    <property type="evidence" value="ECO:0007669"/>
    <property type="project" value="TreeGrafter"/>
</dbReference>
<sequence>MLVDGMEGQNPLLASPKSDLGSESTSLLRDYQEPEHEKRRVFFENSDSVDVRHRSSRSRGSESSRSWLSTGCYVILFTLGALLFTTAGYLASFMLEEPSDNETLHTEAPTICQTPECVSAASEILRNLDPNYADIDPCTDFDQYVCGGWRENHDMRSDQGAIFAGTFMQEASQARLRHLLETSSPSDPADSDIFDKLKSGYNACLDEDRVKKRGNEPLEKLLQDFEKIYSLKPGSDGSEASLTGAVLHLIKSGVRALVEPSVGPDDRDPDNVVVFVTPPRNIGLPAREYYNDTQTVSDYTTVVEKVLGAFVKHKKKSHLFKDLVAFESKLADVTPTTQSQEDITQYYNPRSIEETKSLLPQILLSDIILDLSPSDYETDSLIVGSPSYMESLSKILHETPRETVQHFFKWKIIQNYAEYIESAEIEPLLEFNNVLAGKDPKAKKDRWRKCIGELDYSLGWILSRFYVLDSFSEESKKLGDQVISDIKERFVFTLDQTNWMSPEVRKLGIQKVGNIIQKIGYPTKSPNLMDPADVGRYYQSLSISNESFFENAAVVARFKTEQNWAKLGKKTDRDEWEMTAPTVNAYYNPPGNEIVFPAGIMQPPTFHGPNAPLYLTYGAFGAVSGHELSHAFDSTGRHYDARGNYTDWWDEKTVKDFEDRAQCFIDQYSEFTVHGKDSELRVNGRLVQGESIADSGGISAAFHAWSKRDEAHSDPQLPGLSEFSKEQLFFISYANWWCSKTTPEAAQEAIYNDPHPPKPARIIGTMADSLEFQEAFNCPNKKPRCKLW</sequence>
<dbReference type="PROSITE" id="PS51885">
    <property type="entry name" value="NEPRILYSIN"/>
    <property type="match status" value="1"/>
</dbReference>
<dbReference type="PANTHER" id="PTHR11733:SF167">
    <property type="entry name" value="FI17812P1-RELATED"/>
    <property type="match status" value="1"/>
</dbReference>
<dbReference type="CDD" id="cd08662">
    <property type="entry name" value="M13"/>
    <property type="match status" value="1"/>
</dbReference>
<feature type="transmembrane region" description="Helical" evidence="9">
    <location>
        <begin position="67"/>
        <end position="91"/>
    </location>
</feature>
<dbReference type="InterPro" id="IPR000718">
    <property type="entry name" value="Peptidase_M13"/>
</dbReference>
<keyword evidence="3" id="KW-0645">Protease</keyword>
<feature type="domain" description="Peptidase M13 N-terminal" evidence="11">
    <location>
        <begin position="137"/>
        <end position="522"/>
    </location>
</feature>
<evidence type="ECO:0000256" key="7">
    <source>
        <dbReference type="ARBA" id="ARBA00023049"/>
    </source>
</evidence>
<feature type="domain" description="Peptidase M13 C-terminal" evidence="10">
    <location>
        <begin position="584"/>
        <end position="782"/>
    </location>
</feature>
<evidence type="ECO:0000256" key="1">
    <source>
        <dbReference type="ARBA" id="ARBA00001947"/>
    </source>
</evidence>
<name>A0A7R7XIQ2_9EURO</name>
<evidence type="ECO:0008006" key="14">
    <source>
        <dbReference type="Google" id="ProtNLM"/>
    </source>
</evidence>
<dbReference type="Pfam" id="PF01431">
    <property type="entry name" value="Peptidase_M13"/>
    <property type="match status" value="1"/>
</dbReference>
<evidence type="ECO:0000256" key="5">
    <source>
        <dbReference type="ARBA" id="ARBA00022801"/>
    </source>
</evidence>
<dbReference type="GO" id="GO:0046872">
    <property type="term" value="F:metal ion binding"/>
    <property type="evidence" value="ECO:0007669"/>
    <property type="project" value="UniProtKB-KW"/>
</dbReference>
<organism evidence="12 13">
    <name type="scientific">Aspergillus puulaauensis</name>
    <dbReference type="NCBI Taxonomy" id="1220207"/>
    <lineage>
        <taxon>Eukaryota</taxon>
        <taxon>Fungi</taxon>
        <taxon>Dikarya</taxon>
        <taxon>Ascomycota</taxon>
        <taxon>Pezizomycotina</taxon>
        <taxon>Eurotiomycetes</taxon>
        <taxon>Eurotiomycetidae</taxon>
        <taxon>Eurotiales</taxon>
        <taxon>Aspergillaceae</taxon>
        <taxon>Aspergillus</taxon>
    </lineage>
</organism>
<evidence type="ECO:0000256" key="2">
    <source>
        <dbReference type="ARBA" id="ARBA00007357"/>
    </source>
</evidence>
<evidence type="ECO:0000313" key="13">
    <source>
        <dbReference type="Proteomes" id="UP000654913"/>
    </source>
</evidence>
<dbReference type="InterPro" id="IPR024079">
    <property type="entry name" value="MetalloPept_cat_dom_sf"/>
</dbReference>
<evidence type="ECO:0000256" key="3">
    <source>
        <dbReference type="ARBA" id="ARBA00022670"/>
    </source>
</evidence>
<keyword evidence="9" id="KW-1133">Transmembrane helix</keyword>
<evidence type="ECO:0000256" key="4">
    <source>
        <dbReference type="ARBA" id="ARBA00022723"/>
    </source>
</evidence>
<dbReference type="EMBL" id="AP024445">
    <property type="protein sequence ID" value="BCS22205.1"/>
    <property type="molecule type" value="Genomic_DNA"/>
</dbReference>
<dbReference type="Proteomes" id="UP000654913">
    <property type="component" value="Chromosome 3"/>
</dbReference>
<dbReference type="GO" id="GO:0016485">
    <property type="term" value="P:protein processing"/>
    <property type="evidence" value="ECO:0007669"/>
    <property type="project" value="TreeGrafter"/>
</dbReference>
<dbReference type="SUPFAM" id="SSF55486">
    <property type="entry name" value="Metalloproteases ('zincins'), catalytic domain"/>
    <property type="match status" value="1"/>
</dbReference>
<dbReference type="PRINTS" id="PR00786">
    <property type="entry name" value="NEPRILYSIN"/>
</dbReference>